<reference evidence="1 2" key="1">
    <citation type="submission" date="2018-08" db="EMBL/GenBank/DDBJ databases">
        <title>The complete genome sequence of Streptomyces seoulensis, a pioneer strain for nickel superoxide dismutase discovery.</title>
        <authorList>
            <person name="Shin J."/>
            <person name="Lee J.-S."/>
            <person name="Lee E.-J."/>
            <person name="Youn H.-D."/>
        </authorList>
    </citation>
    <scope>NUCLEOTIDE SEQUENCE [LARGE SCALE GENOMIC DNA]</scope>
    <source>
        <strain evidence="1 2">KCTC 9819</strain>
    </source>
</reference>
<dbReference type="Proteomes" id="UP000292547">
    <property type="component" value="Chromosome"/>
</dbReference>
<name>A0A4P6U4T0_STRSO</name>
<dbReference type="AlphaFoldDB" id="A0A4P6U4T0"/>
<organism evidence="1 2">
    <name type="scientific">Streptomyces seoulensis</name>
    <dbReference type="NCBI Taxonomy" id="73044"/>
    <lineage>
        <taxon>Bacteria</taxon>
        <taxon>Bacillati</taxon>
        <taxon>Actinomycetota</taxon>
        <taxon>Actinomycetes</taxon>
        <taxon>Kitasatosporales</taxon>
        <taxon>Streptomycetaceae</taxon>
        <taxon>Streptomyces</taxon>
    </lineage>
</organism>
<proteinExistence type="predicted"/>
<evidence type="ECO:0000313" key="2">
    <source>
        <dbReference type="Proteomes" id="UP000292547"/>
    </source>
</evidence>
<dbReference type="OrthoDB" id="4568424at2"/>
<evidence type="ECO:0000313" key="1">
    <source>
        <dbReference type="EMBL" id="QBJ94312.1"/>
    </source>
</evidence>
<dbReference type="KEGG" id="sseo:D0Z67_23000"/>
<keyword evidence="2" id="KW-1185">Reference proteome</keyword>
<dbReference type="EMBL" id="CP032229">
    <property type="protein sequence ID" value="QBJ94312.1"/>
    <property type="molecule type" value="Genomic_DNA"/>
</dbReference>
<sequence length="275" mass="30013">MCISTGAADFSGTIVYCGRRDHPEHGLIHVLGYQNTAVNLAEGPNAMVLHLPAAGRLTERHFLSAGRSADVLRRMVDAVESAAVRDEGIAWMGAETAPVQVFEHDVYTVLLADDPTALPAALDRVPAHRRPRLDPELPRFYAEHFPGHTFAVCCFDNADARRAKPLLLWYPPLDPDRLTVPALDCHTGGAPDLDAVVPVDHWVLFSSDQAPDGWGVPVGYPADMRHRLRAFLPGAVMGRGYGDGPALRNGDFSIGHRELLDGDLDRVERLTPAPR</sequence>
<accession>A0A4P6U4T0</accession>
<gene>
    <name evidence="1" type="ORF">D0Z67_23000</name>
</gene>
<dbReference type="GeneID" id="300101780"/>
<dbReference type="RefSeq" id="WP_031181638.1">
    <property type="nucleotide sequence ID" value="NZ_CP032229.1"/>
</dbReference>
<protein>
    <submittedName>
        <fullName evidence="1">Uncharacterized protein</fullName>
    </submittedName>
</protein>